<evidence type="ECO:0000313" key="1">
    <source>
        <dbReference type="EMBL" id="GFJ95718.1"/>
    </source>
</evidence>
<accession>A0A6V8LLJ0</accession>
<organism evidence="1 2">
    <name type="scientific">Phytohabitans rumicis</name>
    <dbReference type="NCBI Taxonomy" id="1076125"/>
    <lineage>
        <taxon>Bacteria</taxon>
        <taxon>Bacillati</taxon>
        <taxon>Actinomycetota</taxon>
        <taxon>Actinomycetes</taxon>
        <taxon>Micromonosporales</taxon>
        <taxon>Micromonosporaceae</taxon>
    </lineage>
</organism>
<name>A0A6V8LLJ0_9ACTN</name>
<dbReference type="Proteomes" id="UP000482960">
    <property type="component" value="Unassembled WGS sequence"/>
</dbReference>
<reference evidence="1 2" key="1">
    <citation type="submission" date="2020-03" db="EMBL/GenBank/DDBJ databases">
        <title>Whole genome shotgun sequence of Phytohabitans rumicis NBRC 108638.</title>
        <authorList>
            <person name="Komaki H."/>
            <person name="Tamura T."/>
        </authorList>
    </citation>
    <scope>NUCLEOTIDE SEQUENCE [LARGE SCALE GENOMIC DNA]</scope>
    <source>
        <strain evidence="1 2">NBRC 108638</strain>
    </source>
</reference>
<protein>
    <submittedName>
        <fullName evidence="1">Uncharacterized protein</fullName>
    </submittedName>
</protein>
<reference evidence="1 2" key="2">
    <citation type="submission" date="2020-03" db="EMBL/GenBank/DDBJ databases">
        <authorList>
            <person name="Ichikawa N."/>
            <person name="Kimura A."/>
            <person name="Kitahashi Y."/>
            <person name="Uohara A."/>
        </authorList>
    </citation>
    <scope>NUCLEOTIDE SEQUENCE [LARGE SCALE GENOMIC DNA]</scope>
    <source>
        <strain evidence="1 2">NBRC 108638</strain>
    </source>
</reference>
<sequence>MRVNGVVGAAVTRLEYRSAPGGAARAVPLVEYTAGQREFSFRSATLAHGRLLAYGADGAVLSTSTF</sequence>
<dbReference type="AlphaFoldDB" id="A0A6V8LLJ0"/>
<dbReference type="EMBL" id="BLPG01000002">
    <property type="protein sequence ID" value="GFJ95718.1"/>
    <property type="molecule type" value="Genomic_DNA"/>
</dbReference>
<gene>
    <name evidence="1" type="ORF">Prum_093600</name>
</gene>
<proteinExistence type="predicted"/>
<evidence type="ECO:0000313" key="2">
    <source>
        <dbReference type="Proteomes" id="UP000482960"/>
    </source>
</evidence>
<comment type="caution">
    <text evidence="1">The sequence shown here is derived from an EMBL/GenBank/DDBJ whole genome shotgun (WGS) entry which is preliminary data.</text>
</comment>
<keyword evidence="2" id="KW-1185">Reference proteome</keyword>